<evidence type="ECO:0000313" key="2">
    <source>
        <dbReference type="EMBL" id="GAI84166.1"/>
    </source>
</evidence>
<accession>X1SYF2</accession>
<sequence>SIGIGEGVFGAPDWLALIGALALLVGPFLSWLDVLGFPAQGLDSNDGIILYVMGALCLAAVIMARNLGRISAMVYVGLALCALAIVGHFVYQIYDSELLEWGDMGIGFYIAGAGAVLVLLGGILGLLKKTE</sequence>
<keyword evidence="1" id="KW-1133">Transmembrane helix</keyword>
<evidence type="ECO:0000256" key="1">
    <source>
        <dbReference type="SAM" id="Phobius"/>
    </source>
</evidence>
<proteinExistence type="predicted"/>
<reference evidence="2" key="1">
    <citation type="journal article" date="2014" name="Front. Microbiol.">
        <title>High frequency of phylogenetically diverse reductive dehalogenase-homologous genes in deep subseafloor sedimentary metagenomes.</title>
        <authorList>
            <person name="Kawai M."/>
            <person name="Futagami T."/>
            <person name="Toyoda A."/>
            <person name="Takaki Y."/>
            <person name="Nishi S."/>
            <person name="Hori S."/>
            <person name="Arai W."/>
            <person name="Tsubouchi T."/>
            <person name="Morono Y."/>
            <person name="Uchiyama I."/>
            <person name="Ito T."/>
            <person name="Fujiyama A."/>
            <person name="Inagaki F."/>
            <person name="Takami H."/>
        </authorList>
    </citation>
    <scope>NUCLEOTIDE SEQUENCE</scope>
    <source>
        <strain evidence="2">Expedition CK06-06</strain>
    </source>
</reference>
<comment type="caution">
    <text evidence="2">The sequence shown here is derived from an EMBL/GenBank/DDBJ whole genome shotgun (WGS) entry which is preliminary data.</text>
</comment>
<feature type="non-terminal residue" evidence="2">
    <location>
        <position position="1"/>
    </location>
</feature>
<keyword evidence="1" id="KW-0812">Transmembrane</keyword>
<keyword evidence="1" id="KW-0472">Membrane</keyword>
<gene>
    <name evidence="2" type="ORF">S12H4_14766</name>
</gene>
<feature type="transmembrane region" description="Helical" evidence="1">
    <location>
        <begin position="74"/>
        <end position="94"/>
    </location>
</feature>
<feature type="transmembrane region" description="Helical" evidence="1">
    <location>
        <begin position="106"/>
        <end position="127"/>
    </location>
</feature>
<feature type="transmembrane region" description="Helical" evidence="1">
    <location>
        <begin position="14"/>
        <end position="32"/>
    </location>
</feature>
<dbReference type="EMBL" id="BARW01007055">
    <property type="protein sequence ID" value="GAI84166.1"/>
    <property type="molecule type" value="Genomic_DNA"/>
</dbReference>
<feature type="transmembrane region" description="Helical" evidence="1">
    <location>
        <begin position="48"/>
        <end position="67"/>
    </location>
</feature>
<organism evidence="2">
    <name type="scientific">marine sediment metagenome</name>
    <dbReference type="NCBI Taxonomy" id="412755"/>
    <lineage>
        <taxon>unclassified sequences</taxon>
        <taxon>metagenomes</taxon>
        <taxon>ecological metagenomes</taxon>
    </lineage>
</organism>
<name>X1SYF2_9ZZZZ</name>
<protein>
    <submittedName>
        <fullName evidence="2">Uncharacterized protein</fullName>
    </submittedName>
</protein>
<dbReference type="AlphaFoldDB" id="X1SYF2"/>